<comment type="caution">
    <text evidence="3">The sequence shown here is derived from an EMBL/GenBank/DDBJ whole genome shotgun (WGS) entry which is preliminary data.</text>
</comment>
<evidence type="ECO:0000256" key="2">
    <source>
        <dbReference type="SAM" id="SignalP"/>
    </source>
</evidence>
<evidence type="ECO:0000256" key="1">
    <source>
        <dbReference type="SAM" id="MobiDB-lite"/>
    </source>
</evidence>
<accession>A0ABT5D0N7</accession>
<organism evidence="3 4">
    <name type="scientific">Stigmatella ashevillensis</name>
    <dbReference type="NCBI Taxonomy" id="2995309"/>
    <lineage>
        <taxon>Bacteria</taxon>
        <taxon>Pseudomonadati</taxon>
        <taxon>Myxococcota</taxon>
        <taxon>Myxococcia</taxon>
        <taxon>Myxococcales</taxon>
        <taxon>Cystobacterineae</taxon>
        <taxon>Archangiaceae</taxon>
        <taxon>Stigmatella</taxon>
    </lineage>
</organism>
<name>A0ABT5D0N7_9BACT</name>
<sequence>MIKACALSALAVVLHGCAVPAKAWKGEVQWPTEHSSRLAVPAMEAGAALAAAAAIREMIQTHPFPNLFWGCSSPEQGLDTVVFTGPTPGLYYVVVDQRFDRCQGPRVRVLDGWYVYAVTPQGEVVAQAPIPQRGPDPESGQALPSVPSPAPSLESPPPIPQETGEP</sequence>
<dbReference type="EMBL" id="JAQNDM010000001">
    <property type="protein sequence ID" value="MDC0707230.1"/>
    <property type="molecule type" value="Genomic_DNA"/>
</dbReference>
<proteinExistence type="predicted"/>
<feature type="region of interest" description="Disordered" evidence="1">
    <location>
        <begin position="127"/>
        <end position="166"/>
    </location>
</feature>
<reference evidence="3 4" key="1">
    <citation type="submission" date="2022-11" db="EMBL/GenBank/DDBJ databases">
        <title>Minimal conservation of predation-associated metabolite biosynthetic gene clusters underscores biosynthetic potential of Myxococcota including descriptions for ten novel species: Archangium lansinium sp. nov., Myxococcus landrumus sp. nov., Nannocystis bai.</title>
        <authorList>
            <person name="Ahearne A."/>
            <person name="Stevens C."/>
            <person name="Dowd S."/>
        </authorList>
    </citation>
    <scope>NUCLEOTIDE SEQUENCE [LARGE SCALE GENOMIC DNA]</scope>
    <source>
        <strain evidence="3 4">NCWAL01</strain>
    </source>
</reference>
<keyword evidence="4" id="KW-1185">Reference proteome</keyword>
<evidence type="ECO:0008006" key="5">
    <source>
        <dbReference type="Google" id="ProtNLM"/>
    </source>
</evidence>
<gene>
    <name evidence="3" type="ORF">POL68_01990</name>
</gene>
<feature type="compositionally biased region" description="Pro residues" evidence="1">
    <location>
        <begin position="146"/>
        <end position="160"/>
    </location>
</feature>
<evidence type="ECO:0000313" key="3">
    <source>
        <dbReference type="EMBL" id="MDC0707230.1"/>
    </source>
</evidence>
<keyword evidence="2" id="KW-0732">Signal</keyword>
<feature type="signal peptide" evidence="2">
    <location>
        <begin position="1"/>
        <end position="23"/>
    </location>
</feature>
<protein>
    <recommendedName>
        <fullName evidence="5">Lipoprotein</fullName>
    </recommendedName>
</protein>
<dbReference type="RefSeq" id="WP_272134473.1">
    <property type="nucleotide sequence ID" value="NZ_JAQNDM010000001.1"/>
</dbReference>
<feature type="chain" id="PRO_5047176718" description="Lipoprotein" evidence="2">
    <location>
        <begin position="24"/>
        <end position="166"/>
    </location>
</feature>
<evidence type="ECO:0000313" key="4">
    <source>
        <dbReference type="Proteomes" id="UP001221838"/>
    </source>
</evidence>
<dbReference type="Proteomes" id="UP001221838">
    <property type="component" value="Unassembled WGS sequence"/>
</dbReference>